<dbReference type="FunFam" id="3.40.30.10:FF:000022">
    <property type="entry name" value="NADH dehydrogenase flavoprotein 2, mitochondrial"/>
    <property type="match status" value="1"/>
</dbReference>
<dbReference type="GO" id="GO:0008324">
    <property type="term" value="F:monoatomic cation transmembrane transporter activity"/>
    <property type="evidence" value="ECO:0007669"/>
    <property type="project" value="UniProtKB-ARBA"/>
</dbReference>
<accession>A0A4R5QM93</accession>
<evidence type="ECO:0000256" key="9">
    <source>
        <dbReference type="ARBA" id="ARBA00047712"/>
    </source>
</evidence>
<dbReference type="PIRSF" id="PIRSF000216">
    <property type="entry name" value="NADH_DH_24kDa"/>
    <property type="match status" value="1"/>
</dbReference>
<dbReference type="GO" id="GO:0098796">
    <property type="term" value="C:membrane protein complex"/>
    <property type="evidence" value="ECO:0007669"/>
    <property type="project" value="UniProtKB-ARBA"/>
</dbReference>
<evidence type="ECO:0000256" key="1">
    <source>
        <dbReference type="ARBA" id="ARBA00010643"/>
    </source>
</evidence>
<evidence type="ECO:0000256" key="11">
    <source>
        <dbReference type="SAM" id="MobiDB-lite"/>
    </source>
</evidence>
<dbReference type="OrthoDB" id="9807941at2"/>
<name>A0A4R5QM93_9PROT</name>
<evidence type="ECO:0000256" key="2">
    <source>
        <dbReference type="ARBA" id="ARBA00022714"/>
    </source>
</evidence>
<feature type="binding site" evidence="10">
    <location>
        <position position="150"/>
    </location>
    <ligand>
        <name>[2Fe-2S] cluster</name>
        <dbReference type="ChEBI" id="CHEBI:190135"/>
    </ligand>
</feature>
<comment type="cofactor">
    <cofactor evidence="8">
        <name>[2Fe-2S] cluster</name>
        <dbReference type="ChEBI" id="CHEBI:190135"/>
    </cofactor>
</comment>
<organism evidence="12 13">
    <name type="scientific">Dankookia rubra</name>
    <dbReference type="NCBI Taxonomy" id="1442381"/>
    <lineage>
        <taxon>Bacteria</taxon>
        <taxon>Pseudomonadati</taxon>
        <taxon>Pseudomonadota</taxon>
        <taxon>Alphaproteobacteria</taxon>
        <taxon>Acetobacterales</taxon>
        <taxon>Roseomonadaceae</taxon>
        <taxon>Dankookia</taxon>
    </lineage>
</organism>
<feature type="region of interest" description="Disordered" evidence="11">
    <location>
        <begin position="184"/>
        <end position="210"/>
    </location>
</feature>
<comment type="cofactor">
    <cofactor evidence="10">
        <name>[2Fe-2S] cluster</name>
        <dbReference type="ChEBI" id="CHEBI:190135"/>
    </cofactor>
    <text evidence="10">Binds 1 [2Fe-2S] cluster.</text>
</comment>
<dbReference type="RefSeq" id="WP_133287157.1">
    <property type="nucleotide sequence ID" value="NZ_SMSJ01000003.1"/>
</dbReference>
<dbReference type="GO" id="GO:0098662">
    <property type="term" value="P:inorganic cation transmembrane transport"/>
    <property type="evidence" value="ECO:0007669"/>
    <property type="project" value="UniProtKB-ARBA"/>
</dbReference>
<dbReference type="PROSITE" id="PS01099">
    <property type="entry name" value="COMPLEX1_24K"/>
    <property type="match status" value="1"/>
</dbReference>
<dbReference type="InterPro" id="IPR002023">
    <property type="entry name" value="NuoE-like"/>
</dbReference>
<evidence type="ECO:0000256" key="4">
    <source>
        <dbReference type="ARBA" id="ARBA00022967"/>
    </source>
</evidence>
<keyword evidence="2 10" id="KW-0001">2Fe-2S</keyword>
<evidence type="ECO:0000313" key="12">
    <source>
        <dbReference type="EMBL" id="TDH63877.1"/>
    </source>
</evidence>
<dbReference type="Gene3D" id="3.40.30.10">
    <property type="entry name" value="Glutaredoxin"/>
    <property type="match status" value="1"/>
</dbReference>
<dbReference type="InterPro" id="IPR036249">
    <property type="entry name" value="Thioredoxin-like_sf"/>
</dbReference>
<evidence type="ECO:0000256" key="10">
    <source>
        <dbReference type="PIRSR" id="PIRSR000216-1"/>
    </source>
</evidence>
<evidence type="ECO:0000256" key="6">
    <source>
        <dbReference type="ARBA" id="ARBA00023014"/>
    </source>
</evidence>
<reference evidence="12 13" key="1">
    <citation type="journal article" date="2016" name="J. Microbiol.">
        <title>Dankookia rubra gen. nov., sp. nov., an alphaproteobacterium isolated from sediment of a shallow stream.</title>
        <authorList>
            <person name="Kim W.H."/>
            <person name="Kim D.H."/>
            <person name="Kang K."/>
            <person name="Ahn T.Y."/>
        </authorList>
    </citation>
    <scope>NUCLEOTIDE SEQUENCE [LARGE SCALE GENOMIC DNA]</scope>
    <source>
        <strain evidence="12 13">JCM30602</strain>
    </source>
</reference>
<dbReference type="Proteomes" id="UP000295096">
    <property type="component" value="Unassembled WGS sequence"/>
</dbReference>
<dbReference type="CDD" id="cd03064">
    <property type="entry name" value="TRX_Fd_NuoE"/>
    <property type="match status" value="1"/>
</dbReference>
<comment type="similarity">
    <text evidence="1">Belongs to the complex I 24 kDa subunit family.</text>
</comment>
<dbReference type="PANTHER" id="PTHR10371">
    <property type="entry name" value="NADH DEHYDROGENASE UBIQUINONE FLAVOPROTEIN 2, MITOCHONDRIAL"/>
    <property type="match status" value="1"/>
</dbReference>
<dbReference type="SUPFAM" id="SSF52833">
    <property type="entry name" value="Thioredoxin-like"/>
    <property type="match status" value="1"/>
</dbReference>
<dbReference type="NCBIfam" id="TIGR01958">
    <property type="entry name" value="nuoE_fam"/>
    <property type="match status" value="1"/>
</dbReference>
<keyword evidence="7" id="KW-0520">NAD</keyword>
<gene>
    <name evidence="12" type="ORF">E2C06_03305</name>
</gene>
<dbReference type="GO" id="GO:0051537">
    <property type="term" value="F:2 iron, 2 sulfur cluster binding"/>
    <property type="evidence" value="ECO:0007669"/>
    <property type="project" value="UniProtKB-KW"/>
</dbReference>
<dbReference type="Pfam" id="PF01257">
    <property type="entry name" value="2Fe-2S_thioredx"/>
    <property type="match status" value="1"/>
</dbReference>
<dbReference type="GO" id="GO:0003954">
    <property type="term" value="F:NADH dehydrogenase activity"/>
    <property type="evidence" value="ECO:0007669"/>
    <property type="project" value="TreeGrafter"/>
</dbReference>
<comment type="caution">
    <text evidence="12">The sequence shown here is derived from an EMBL/GenBank/DDBJ whole genome shotgun (WGS) entry which is preliminary data.</text>
</comment>
<feature type="binding site" evidence="10">
    <location>
        <position position="109"/>
    </location>
    <ligand>
        <name>[2Fe-2S] cluster</name>
        <dbReference type="ChEBI" id="CHEBI:190135"/>
    </ligand>
</feature>
<dbReference type="PANTHER" id="PTHR10371:SF3">
    <property type="entry name" value="NADH DEHYDROGENASE [UBIQUINONE] FLAVOPROTEIN 2, MITOCHONDRIAL"/>
    <property type="match status" value="1"/>
</dbReference>
<evidence type="ECO:0000256" key="3">
    <source>
        <dbReference type="ARBA" id="ARBA00022723"/>
    </source>
</evidence>
<dbReference type="GO" id="GO:0022804">
    <property type="term" value="F:active transmembrane transporter activity"/>
    <property type="evidence" value="ECO:0007669"/>
    <property type="project" value="UniProtKB-ARBA"/>
</dbReference>
<evidence type="ECO:0000256" key="5">
    <source>
        <dbReference type="ARBA" id="ARBA00023004"/>
    </source>
</evidence>
<dbReference type="GO" id="GO:0022890">
    <property type="term" value="F:inorganic cation transmembrane transporter activity"/>
    <property type="evidence" value="ECO:0007669"/>
    <property type="project" value="UniProtKB-ARBA"/>
</dbReference>
<sequence length="210" mass="22819">MTTPDTTIPFTQPDSFSFDAESNAAIETIVKRYPAGKQASAVIPLLYVVQRQMKRQTGSAWVPNKGMDAVAERLGMAPIRVYEVATFYFMFNMKPIGKYHLQVCGTTPCWLRGSDEVTRACKDAGHVAGFGQTSADGMFTMTEVECLGGCVNAPILCVDDDYYEDMDYESTVKLIEALRRGEQPAPGSVIGRQTSAPVGGPLTLTDVPGE</sequence>
<proteinExistence type="inferred from homology"/>
<evidence type="ECO:0000256" key="8">
    <source>
        <dbReference type="ARBA" id="ARBA00034078"/>
    </source>
</evidence>
<dbReference type="InterPro" id="IPR042128">
    <property type="entry name" value="NuoE_dom"/>
</dbReference>
<evidence type="ECO:0000256" key="7">
    <source>
        <dbReference type="ARBA" id="ARBA00023027"/>
    </source>
</evidence>
<evidence type="ECO:0000313" key="13">
    <source>
        <dbReference type="Proteomes" id="UP000295096"/>
    </source>
</evidence>
<dbReference type="InterPro" id="IPR041921">
    <property type="entry name" value="NuoE_N"/>
</dbReference>
<keyword evidence="4" id="KW-1278">Translocase</keyword>
<comment type="catalytic activity">
    <reaction evidence="9">
        <text>a quinone + NADH + 5 H(+)(in) = a quinol + NAD(+) + 4 H(+)(out)</text>
        <dbReference type="Rhea" id="RHEA:57888"/>
        <dbReference type="ChEBI" id="CHEBI:15378"/>
        <dbReference type="ChEBI" id="CHEBI:24646"/>
        <dbReference type="ChEBI" id="CHEBI:57540"/>
        <dbReference type="ChEBI" id="CHEBI:57945"/>
        <dbReference type="ChEBI" id="CHEBI:132124"/>
    </reaction>
</comment>
<feature type="binding site" evidence="10">
    <location>
        <position position="146"/>
    </location>
    <ligand>
        <name>[2Fe-2S] cluster</name>
        <dbReference type="ChEBI" id="CHEBI:190135"/>
    </ligand>
</feature>
<keyword evidence="6 10" id="KW-0411">Iron-sulfur</keyword>
<dbReference type="FunFam" id="1.10.10.1590:FF:000001">
    <property type="entry name" value="NADH-quinone oxidoreductase subunit E"/>
    <property type="match status" value="1"/>
</dbReference>
<dbReference type="GO" id="GO:1902494">
    <property type="term" value="C:catalytic complex"/>
    <property type="evidence" value="ECO:0007669"/>
    <property type="project" value="UniProtKB-ARBA"/>
</dbReference>
<feature type="binding site" evidence="10">
    <location>
        <position position="104"/>
    </location>
    <ligand>
        <name>[2Fe-2S] cluster</name>
        <dbReference type="ChEBI" id="CHEBI:190135"/>
    </ligand>
</feature>
<protein>
    <submittedName>
        <fullName evidence="12">NAD(P)H-dependent oxidoreductase subunit E</fullName>
    </submittedName>
</protein>
<dbReference type="GO" id="GO:0031090">
    <property type="term" value="C:organelle membrane"/>
    <property type="evidence" value="ECO:0007669"/>
    <property type="project" value="UniProtKB-ARBA"/>
</dbReference>
<dbReference type="AlphaFoldDB" id="A0A4R5QM93"/>
<dbReference type="Gene3D" id="1.10.10.1590">
    <property type="entry name" value="NADH-quinone oxidoreductase subunit E"/>
    <property type="match status" value="1"/>
</dbReference>
<dbReference type="EMBL" id="SMSJ01000003">
    <property type="protein sequence ID" value="TDH63877.1"/>
    <property type="molecule type" value="Genomic_DNA"/>
</dbReference>
<keyword evidence="13" id="KW-1185">Reference proteome</keyword>
<keyword evidence="3 10" id="KW-0479">Metal-binding</keyword>
<dbReference type="GO" id="GO:0046872">
    <property type="term" value="F:metal ion binding"/>
    <property type="evidence" value="ECO:0007669"/>
    <property type="project" value="UniProtKB-KW"/>
</dbReference>
<dbReference type="GO" id="GO:0031967">
    <property type="term" value="C:organelle envelope"/>
    <property type="evidence" value="ECO:0007669"/>
    <property type="project" value="UniProtKB-ARBA"/>
</dbReference>
<keyword evidence="5 10" id="KW-0408">Iron</keyword>